<evidence type="ECO:0000313" key="2">
    <source>
        <dbReference type="EMBL" id="MDQ0114493.1"/>
    </source>
</evidence>
<gene>
    <name evidence="2" type="ORF">J2T15_003949</name>
</gene>
<feature type="transmembrane region" description="Helical" evidence="1">
    <location>
        <begin position="33"/>
        <end position="51"/>
    </location>
</feature>
<evidence type="ECO:0008006" key="4">
    <source>
        <dbReference type="Google" id="ProtNLM"/>
    </source>
</evidence>
<proteinExistence type="predicted"/>
<evidence type="ECO:0000313" key="3">
    <source>
        <dbReference type="Proteomes" id="UP001229346"/>
    </source>
</evidence>
<keyword evidence="3" id="KW-1185">Reference proteome</keyword>
<name>A0ABT9U4D7_PAEHA</name>
<keyword evidence="1" id="KW-1133">Transmembrane helix</keyword>
<comment type="caution">
    <text evidence="2">The sequence shown here is derived from an EMBL/GenBank/DDBJ whole genome shotgun (WGS) entry which is preliminary data.</text>
</comment>
<organism evidence="2 3">
    <name type="scientific">Paenibacillus harenae</name>
    <dbReference type="NCBI Taxonomy" id="306543"/>
    <lineage>
        <taxon>Bacteria</taxon>
        <taxon>Bacillati</taxon>
        <taxon>Bacillota</taxon>
        <taxon>Bacilli</taxon>
        <taxon>Bacillales</taxon>
        <taxon>Paenibacillaceae</taxon>
        <taxon>Paenibacillus</taxon>
    </lineage>
</organism>
<accession>A0ABT9U4D7</accession>
<protein>
    <recommendedName>
        <fullName evidence="4">Holin</fullName>
    </recommendedName>
</protein>
<sequence>MIERIIILLLAYGSISLYDRSHLKSVSNKAEKAVYIVLMLASLYLAIDYALASPFDFPGLYDTIDLVFTDLARLIDKWLTAPKQ</sequence>
<dbReference type="RefSeq" id="WP_307205862.1">
    <property type="nucleotide sequence ID" value="NZ_JAUSST010000006.1"/>
</dbReference>
<keyword evidence="1" id="KW-0472">Membrane</keyword>
<keyword evidence="1" id="KW-0812">Transmembrane</keyword>
<evidence type="ECO:0000256" key="1">
    <source>
        <dbReference type="SAM" id="Phobius"/>
    </source>
</evidence>
<reference evidence="2 3" key="1">
    <citation type="submission" date="2023-07" db="EMBL/GenBank/DDBJ databases">
        <title>Sorghum-associated microbial communities from plants grown in Nebraska, USA.</title>
        <authorList>
            <person name="Schachtman D."/>
        </authorList>
    </citation>
    <scope>NUCLEOTIDE SEQUENCE [LARGE SCALE GENOMIC DNA]</scope>
    <source>
        <strain evidence="2 3">CC482</strain>
    </source>
</reference>
<dbReference type="Proteomes" id="UP001229346">
    <property type="component" value="Unassembled WGS sequence"/>
</dbReference>
<dbReference type="EMBL" id="JAUSSU010000008">
    <property type="protein sequence ID" value="MDQ0114493.1"/>
    <property type="molecule type" value="Genomic_DNA"/>
</dbReference>